<evidence type="ECO:0000313" key="2">
    <source>
        <dbReference type="EMBL" id="MBW7458414.1"/>
    </source>
</evidence>
<protein>
    <recommendedName>
        <fullName evidence="4">VWFA domain-containing protein</fullName>
    </recommendedName>
</protein>
<dbReference type="EMBL" id="JAHZIK010001187">
    <property type="protein sequence ID" value="MBW7458414.1"/>
    <property type="molecule type" value="Genomic_DNA"/>
</dbReference>
<gene>
    <name evidence="2" type="ORF">K0U00_30675</name>
</gene>
<proteinExistence type="predicted"/>
<dbReference type="Gene3D" id="3.40.50.410">
    <property type="entry name" value="von Willebrand factor, type A domain"/>
    <property type="match status" value="1"/>
</dbReference>
<evidence type="ECO:0000313" key="3">
    <source>
        <dbReference type="Proteomes" id="UP001519887"/>
    </source>
</evidence>
<feature type="region of interest" description="Disordered" evidence="1">
    <location>
        <begin position="1"/>
        <end position="53"/>
    </location>
</feature>
<reference evidence="2 3" key="1">
    <citation type="submission" date="2021-07" db="EMBL/GenBank/DDBJ databases">
        <title>Paenibacillus radiodurans sp. nov., isolated from the southeastern edge of Tengger Desert.</title>
        <authorList>
            <person name="Zhang G."/>
        </authorList>
    </citation>
    <scope>NUCLEOTIDE SEQUENCE [LARGE SCALE GENOMIC DNA]</scope>
    <source>
        <strain evidence="2 3">CCM 7311</strain>
    </source>
</reference>
<evidence type="ECO:0008006" key="4">
    <source>
        <dbReference type="Google" id="ProtNLM"/>
    </source>
</evidence>
<accession>A0ABS7CC01</accession>
<comment type="caution">
    <text evidence="2">The sequence shown here is derived from an EMBL/GenBank/DDBJ whole genome shotgun (WGS) entry which is preliminary data.</text>
</comment>
<evidence type="ECO:0000256" key="1">
    <source>
        <dbReference type="SAM" id="MobiDB-lite"/>
    </source>
</evidence>
<feature type="compositionally biased region" description="Basic and acidic residues" evidence="1">
    <location>
        <begin position="24"/>
        <end position="42"/>
    </location>
</feature>
<feature type="non-terminal residue" evidence="2">
    <location>
        <position position="1"/>
    </location>
</feature>
<dbReference type="InterPro" id="IPR036465">
    <property type="entry name" value="vWFA_dom_sf"/>
</dbReference>
<dbReference type="Proteomes" id="UP001519887">
    <property type="component" value="Unassembled WGS sequence"/>
</dbReference>
<keyword evidence="3" id="KW-1185">Reference proteome</keyword>
<name>A0ABS7CC01_9BACL</name>
<organism evidence="2 3">
    <name type="scientific">Paenibacillus sepulcri</name>
    <dbReference type="NCBI Taxonomy" id="359917"/>
    <lineage>
        <taxon>Bacteria</taxon>
        <taxon>Bacillati</taxon>
        <taxon>Bacillota</taxon>
        <taxon>Bacilli</taxon>
        <taxon>Bacillales</taxon>
        <taxon>Paenibacillaceae</taxon>
        <taxon>Paenibacillus</taxon>
    </lineage>
</organism>
<sequence length="214" mass="23765">AAAGDATTDSMSEPAAGDRAVSSSEEHSDSSRPFEEPDRRQTPEPQAGMLTAGEWNDLDRWSEWEELLDTSEGADNRRYWSFFQFERLQVKVTGDGRPVQDAEVAVIGQNGQSVWEARTDENGTTSVFADLFEQQGNRANYLVEVKAGGQTKRFENVDIPRSRDSAIEIKLDQGVPVSNTLDLMLVVDTTGSMGDELNYLKTELKDVVQQSRGR</sequence>